<dbReference type="AlphaFoldDB" id="A0A7X9ZQQ9"/>
<dbReference type="Pfam" id="PF12161">
    <property type="entry name" value="HsdM_N"/>
    <property type="match status" value="1"/>
</dbReference>
<dbReference type="EMBL" id="JABBFV010000001">
    <property type="protein sequence ID" value="NML09203.1"/>
    <property type="molecule type" value="Genomic_DNA"/>
</dbReference>
<dbReference type="InterPro" id="IPR003356">
    <property type="entry name" value="DNA_methylase_A-5"/>
</dbReference>
<keyword evidence="6" id="KW-0680">Restriction system</keyword>
<reference evidence="10 11" key="1">
    <citation type="submission" date="2020-04" db="EMBL/GenBank/DDBJ databases">
        <title>Sphingobium sp. AR-3-1 isolated from Arctic soil.</title>
        <authorList>
            <person name="Dahal R.H."/>
            <person name="Chaudhary D.K."/>
        </authorList>
    </citation>
    <scope>NUCLEOTIDE SEQUENCE [LARGE SCALE GENOMIC DNA]</scope>
    <source>
        <strain evidence="10 11">AR-3-1</strain>
    </source>
</reference>
<dbReference type="GO" id="GO:0008170">
    <property type="term" value="F:N-methyltransferase activity"/>
    <property type="evidence" value="ECO:0007669"/>
    <property type="project" value="InterPro"/>
</dbReference>
<feature type="domain" description="DNA methylase adenine-specific" evidence="8">
    <location>
        <begin position="168"/>
        <end position="490"/>
    </location>
</feature>
<dbReference type="Gene3D" id="3.40.50.150">
    <property type="entry name" value="Vaccinia Virus protein VP39"/>
    <property type="match status" value="1"/>
</dbReference>
<comment type="caution">
    <text evidence="10">The sequence shown here is derived from an EMBL/GenBank/DDBJ whole genome shotgun (WGS) entry which is preliminary data.</text>
</comment>
<protein>
    <recommendedName>
        <fullName evidence="2">site-specific DNA-methyltransferase (adenine-specific)</fullName>
        <ecNumber evidence="2">2.1.1.72</ecNumber>
    </recommendedName>
</protein>
<dbReference type="GO" id="GO:0003677">
    <property type="term" value="F:DNA binding"/>
    <property type="evidence" value="ECO:0007669"/>
    <property type="project" value="InterPro"/>
</dbReference>
<dbReference type="InterPro" id="IPR022749">
    <property type="entry name" value="D12N6_MeTrfase_N"/>
</dbReference>
<dbReference type="GO" id="GO:0009307">
    <property type="term" value="P:DNA restriction-modification system"/>
    <property type="evidence" value="ECO:0007669"/>
    <property type="project" value="UniProtKB-KW"/>
</dbReference>
<dbReference type="PANTHER" id="PTHR42998">
    <property type="entry name" value="TYPE I RESTRICTION ENZYME HINDVIIP M PROTEIN-RELATED"/>
    <property type="match status" value="1"/>
</dbReference>
<keyword evidence="11" id="KW-1185">Reference proteome</keyword>
<keyword evidence="5" id="KW-0949">S-adenosyl-L-methionine</keyword>
<sequence>MASQANSGSDLGFEADLFKAADKLRGNLEPSEYKHVALGLIFLKYISEAFELHHAKLSQEEYADPEDPEEYLAANVFWVPSEARWEHLQANAKRPKIAFTDVTTGKEREGDIGNLIDNAMDSIERANAAVLKDVLPKEYGRPQLDKTMLGELIDLFSGVGMHGEDAKSKDLLGRAYEYFISQFAGAEGRRGGEFFTPRSVVQTIVEMLEPHNGRVYDPCCGSGGMFVQSERFIENHQGRRSDIAIYGQERNHTTWKLCKMNLAVRGIDADIKWNNEGSFLSDAFPTLKFDYAMANPPFNISDWWQPQLEGDVRWKFGQPPAGNANFAWLQHIIHHLAPRGTAGVVLANGSMSSQQSGEGEIRKAMIEGDVVDCMVALPGQLFYSTQIPACLWFLARDKSANGHRHRKGEFLFIDARNLGHMVDRTRREFSEADIATITGAYHRWRAKPEAGLGEYVDIPGFCKSATLEDVRKHGHVLTPGRYVGAENTVDDGVPFAERFATLQATLEEQFNESDRLTALIREKLAMVVLDGN</sequence>
<evidence type="ECO:0000256" key="7">
    <source>
        <dbReference type="ARBA" id="ARBA00047942"/>
    </source>
</evidence>
<dbReference type="RefSeq" id="WP_169571043.1">
    <property type="nucleotide sequence ID" value="NZ_JABBFV010000001.1"/>
</dbReference>
<keyword evidence="4 10" id="KW-0808">Transferase</keyword>
<dbReference type="InterPro" id="IPR038333">
    <property type="entry name" value="T1MK-like_N_sf"/>
</dbReference>
<dbReference type="Gene3D" id="1.20.1260.30">
    <property type="match status" value="1"/>
</dbReference>
<dbReference type="InterPro" id="IPR052916">
    <property type="entry name" value="Type-I_RE_MTase_Subunit"/>
</dbReference>
<keyword evidence="3 10" id="KW-0489">Methyltransferase</keyword>
<dbReference type="SUPFAM" id="SSF53335">
    <property type="entry name" value="S-adenosyl-L-methionine-dependent methyltransferases"/>
    <property type="match status" value="1"/>
</dbReference>
<evidence type="ECO:0000259" key="8">
    <source>
        <dbReference type="Pfam" id="PF02384"/>
    </source>
</evidence>
<evidence type="ECO:0000256" key="6">
    <source>
        <dbReference type="ARBA" id="ARBA00022747"/>
    </source>
</evidence>
<evidence type="ECO:0000313" key="11">
    <source>
        <dbReference type="Proteomes" id="UP000519023"/>
    </source>
</evidence>
<evidence type="ECO:0000256" key="3">
    <source>
        <dbReference type="ARBA" id="ARBA00022603"/>
    </source>
</evidence>
<dbReference type="PRINTS" id="PR00507">
    <property type="entry name" value="N12N6MTFRASE"/>
</dbReference>
<feature type="domain" description="N6 adenine-specific DNA methyltransferase N-terminal" evidence="9">
    <location>
        <begin position="14"/>
        <end position="156"/>
    </location>
</feature>
<evidence type="ECO:0000313" key="10">
    <source>
        <dbReference type="EMBL" id="NML09203.1"/>
    </source>
</evidence>
<name>A0A7X9ZQQ9_9SPHN</name>
<comment type="similarity">
    <text evidence="1">Belongs to the N(4)/N(6)-methyltransferase family.</text>
</comment>
<evidence type="ECO:0000256" key="4">
    <source>
        <dbReference type="ARBA" id="ARBA00022679"/>
    </source>
</evidence>
<accession>A0A7X9ZQQ9</accession>
<evidence type="ECO:0000256" key="5">
    <source>
        <dbReference type="ARBA" id="ARBA00022691"/>
    </source>
</evidence>
<evidence type="ECO:0000259" key="9">
    <source>
        <dbReference type="Pfam" id="PF12161"/>
    </source>
</evidence>
<dbReference type="EC" id="2.1.1.72" evidence="2"/>
<comment type="catalytic activity">
    <reaction evidence="7">
        <text>a 2'-deoxyadenosine in DNA + S-adenosyl-L-methionine = an N(6)-methyl-2'-deoxyadenosine in DNA + S-adenosyl-L-homocysteine + H(+)</text>
        <dbReference type="Rhea" id="RHEA:15197"/>
        <dbReference type="Rhea" id="RHEA-COMP:12418"/>
        <dbReference type="Rhea" id="RHEA-COMP:12419"/>
        <dbReference type="ChEBI" id="CHEBI:15378"/>
        <dbReference type="ChEBI" id="CHEBI:57856"/>
        <dbReference type="ChEBI" id="CHEBI:59789"/>
        <dbReference type="ChEBI" id="CHEBI:90615"/>
        <dbReference type="ChEBI" id="CHEBI:90616"/>
        <dbReference type="EC" id="2.1.1.72"/>
    </reaction>
</comment>
<dbReference type="Proteomes" id="UP000519023">
    <property type="component" value="Unassembled WGS sequence"/>
</dbReference>
<dbReference type="GO" id="GO:0032259">
    <property type="term" value="P:methylation"/>
    <property type="evidence" value="ECO:0007669"/>
    <property type="project" value="UniProtKB-KW"/>
</dbReference>
<dbReference type="GO" id="GO:0009007">
    <property type="term" value="F:site-specific DNA-methyltransferase (adenine-specific) activity"/>
    <property type="evidence" value="ECO:0007669"/>
    <property type="project" value="UniProtKB-EC"/>
</dbReference>
<proteinExistence type="inferred from homology"/>
<organism evidence="10 11">
    <name type="scientific">Sphingobium psychrophilum</name>
    <dbReference type="NCBI Taxonomy" id="2728834"/>
    <lineage>
        <taxon>Bacteria</taxon>
        <taxon>Pseudomonadati</taxon>
        <taxon>Pseudomonadota</taxon>
        <taxon>Alphaproteobacteria</taxon>
        <taxon>Sphingomonadales</taxon>
        <taxon>Sphingomonadaceae</taxon>
        <taxon>Sphingobium</taxon>
    </lineage>
</organism>
<evidence type="ECO:0000256" key="2">
    <source>
        <dbReference type="ARBA" id="ARBA00011900"/>
    </source>
</evidence>
<gene>
    <name evidence="10" type="ORF">HHL08_03410</name>
</gene>
<evidence type="ECO:0000256" key="1">
    <source>
        <dbReference type="ARBA" id="ARBA00006594"/>
    </source>
</evidence>
<dbReference type="Pfam" id="PF02384">
    <property type="entry name" value="N6_Mtase"/>
    <property type="match status" value="1"/>
</dbReference>
<dbReference type="InterPro" id="IPR029063">
    <property type="entry name" value="SAM-dependent_MTases_sf"/>
</dbReference>
<dbReference type="PANTHER" id="PTHR42998:SF1">
    <property type="entry name" value="TYPE I RESTRICTION ENZYME HINDI METHYLASE SUBUNIT"/>
    <property type="match status" value="1"/>
</dbReference>